<evidence type="ECO:0000256" key="4">
    <source>
        <dbReference type="ARBA" id="ARBA00034706"/>
    </source>
</evidence>
<sequence length="209" mass="22458">MSSRPTAPNRRSTKNEYIETDTGNKISRRAHIEGKQNIMLGGKSVLMAGVTLRGDLHRLQEQSEGDERSKGPVTAINIGRACIISTNCTLRPPMRIHHGTMTFYPMRMGDNIFIGHSTHVSSIHIASHVHIGANCVLGPFSVIKDNCKVLPNTVVPPHMIVPAGSVVGGRPARILGEVGDGWGQGQTGGGEEEWVEGGDLRGVVRSIKG</sequence>
<feature type="region of interest" description="Disordered" evidence="6">
    <location>
        <begin position="1"/>
        <end position="23"/>
    </location>
</feature>
<evidence type="ECO:0000256" key="6">
    <source>
        <dbReference type="SAM" id="MobiDB-lite"/>
    </source>
</evidence>
<dbReference type="SUPFAM" id="SSF51161">
    <property type="entry name" value="Trimeric LpxA-like enzymes"/>
    <property type="match status" value="1"/>
</dbReference>
<dbReference type="InterPro" id="IPR011004">
    <property type="entry name" value="Trimer_LpxA-like_sf"/>
</dbReference>
<reference evidence="7 8" key="1">
    <citation type="journal article" date="2023" name="G3 (Bethesda)">
        <title>A chromosome-level genome assembly of Zasmidium syzygii isolated from banana leaves.</title>
        <authorList>
            <person name="van Westerhoven A.C."/>
            <person name="Mehrabi R."/>
            <person name="Talebi R."/>
            <person name="Steentjes M.B.F."/>
            <person name="Corcolon B."/>
            <person name="Chong P.A."/>
            <person name="Kema G.H.J."/>
            <person name="Seidl M.F."/>
        </authorList>
    </citation>
    <scope>NUCLEOTIDE SEQUENCE [LARGE SCALE GENOMIC DNA]</scope>
    <source>
        <strain evidence="7 8">P124</strain>
    </source>
</reference>
<dbReference type="CDD" id="cd03359">
    <property type="entry name" value="LbH_Dynactin_5"/>
    <property type="match status" value="1"/>
</dbReference>
<dbReference type="Proteomes" id="UP001305779">
    <property type="component" value="Unassembled WGS sequence"/>
</dbReference>
<organism evidence="7 8">
    <name type="scientific">Zasmidium cellare</name>
    <name type="common">Wine cellar mold</name>
    <name type="synonym">Racodium cellare</name>
    <dbReference type="NCBI Taxonomy" id="395010"/>
    <lineage>
        <taxon>Eukaryota</taxon>
        <taxon>Fungi</taxon>
        <taxon>Dikarya</taxon>
        <taxon>Ascomycota</taxon>
        <taxon>Pezizomycotina</taxon>
        <taxon>Dothideomycetes</taxon>
        <taxon>Dothideomycetidae</taxon>
        <taxon>Mycosphaerellales</taxon>
        <taxon>Mycosphaerellaceae</taxon>
        <taxon>Zasmidium</taxon>
    </lineage>
</organism>
<evidence type="ECO:0000313" key="8">
    <source>
        <dbReference type="Proteomes" id="UP001305779"/>
    </source>
</evidence>
<evidence type="ECO:0000256" key="3">
    <source>
        <dbReference type="ARBA" id="ARBA00023212"/>
    </source>
</evidence>
<keyword evidence="2" id="KW-0963">Cytoplasm</keyword>
<evidence type="ECO:0000256" key="5">
    <source>
        <dbReference type="ARBA" id="ARBA00034865"/>
    </source>
</evidence>
<feature type="compositionally biased region" description="Polar residues" evidence="6">
    <location>
        <begin position="1"/>
        <end position="10"/>
    </location>
</feature>
<gene>
    <name evidence="7" type="ORF">PRZ48_002072</name>
</gene>
<dbReference type="Pfam" id="PF21711">
    <property type="entry name" value="DCTN5"/>
    <property type="match status" value="1"/>
</dbReference>
<dbReference type="PANTHER" id="PTHR46126:SF1">
    <property type="entry name" value="DYNACTIN SUBUNIT 5"/>
    <property type="match status" value="1"/>
</dbReference>
<dbReference type="EMBL" id="JAXOVC010000001">
    <property type="protein sequence ID" value="KAK4508334.1"/>
    <property type="molecule type" value="Genomic_DNA"/>
</dbReference>
<evidence type="ECO:0000256" key="1">
    <source>
        <dbReference type="ARBA" id="ARBA00004245"/>
    </source>
</evidence>
<comment type="similarity">
    <text evidence="4">Belongs to the dynactin subunits 5/6 family. Dynactin subunit 5 subfamily.</text>
</comment>
<comment type="subcellular location">
    <subcellularLocation>
        <location evidence="1">Cytoplasm</location>
        <location evidence="1">Cytoskeleton</location>
    </subcellularLocation>
</comment>
<dbReference type="PANTHER" id="PTHR46126">
    <property type="entry name" value="DYNACTIN SUBUNIT 5"/>
    <property type="match status" value="1"/>
</dbReference>
<keyword evidence="8" id="KW-1185">Reference proteome</keyword>
<dbReference type="Gene3D" id="2.160.10.10">
    <property type="entry name" value="Hexapeptide repeat proteins"/>
    <property type="match status" value="1"/>
</dbReference>
<comment type="caution">
    <text evidence="7">The sequence shown here is derived from an EMBL/GenBank/DDBJ whole genome shotgun (WGS) entry which is preliminary data.</text>
</comment>
<keyword evidence="3" id="KW-0206">Cytoskeleton</keyword>
<proteinExistence type="inferred from homology"/>
<evidence type="ECO:0000313" key="7">
    <source>
        <dbReference type="EMBL" id="KAK4508334.1"/>
    </source>
</evidence>
<evidence type="ECO:0000256" key="2">
    <source>
        <dbReference type="ARBA" id="ARBA00022490"/>
    </source>
</evidence>
<accession>A0ABR0F422</accession>
<dbReference type="InterPro" id="IPR047125">
    <property type="entry name" value="DCTN5"/>
</dbReference>
<name>A0ABR0F422_ZASCE</name>
<protein>
    <recommendedName>
        <fullName evidence="5">Dynactin subunit 5</fullName>
    </recommendedName>
</protein>